<sequence length="124" mass="13445">MDTPDPDRTPPGLTLVLDAVDTALIARFWAAALRYDLQDPVDVYQVLTPPQSGPVLLVQRVGAPKSGKNRMHLDLHVSDADAECTRLERLGGSRIGTGALGDVRWVTMADPEGNEFDVVQDPPD</sequence>
<dbReference type="Pfam" id="PF18029">
    <property type="entry name" value="Glyoxalase_6"/>
    <property type="match status" value="1"/>
</dbReference>
<dbReference type="EMBL" id="WLYK01000006">
    <property type="protein sequence ID" value="MTD15471.1"/>
    <property type="molecule type" value="Genomic_DNA"/>
</dbReference>
<comment type="caution">
    <text evidence="2">The sequence shown here is derived from an EMBL/GenBank/DDBJ whole genome shotgun (WGS) entry which is preliminary data.</text>
</comment>
<dbReference type="SUPFAM" id="SSF54593">
    <property type="entry name" value="Glyoxalase/Bleomycin resistance protein/Dihydroxybiphenyl dioxygenase"/>
    <property type="match status" value="1"/>
</dbReference>
<dbReference type="Gene3D" id="3.10.180.10">
    <property type="entry name" value="2,3-Dihydroxybiphenyl 1,2-Dioxygenase, domain 1"/>
    <property type="match status" value="1"/>
</dbReference>
<evidence type="ECO:0000259" key="1">
    <source>
        <dbReference type="Pfam" id="PF18029"/>
    </source>
</evidence>
<reference evidence="2 3" key="1">
    <citation type="submission" date="2019-11" db="EMBL/GenBank/DDBJ databases">
        <authorList>
            <person name="Jiang L.-Q."/>
        </authorList>
    </citation>
    <scope>NUCLEOTIDE SEQUENCE [LARGE SCALE GENOMIC DNA]</scope>
    <source>
        <strain evidence="2 3">YIM 132087</strain>
    </source>
</reference>
<dbReference type="AlphaFoldDB" id="A0A7K1FMS4"/>
<dbReference type="InterPro" id="IPR029068">
    <property type="entry name" value="Glyas_Bleomycin-R_OHBP_Dase"/>
</dbReference>
<organism evidence="2 3">
    <name type="scientific">Nakamurella alba</name>
    <dbReference type="NCBI Taxonomy" id="2665158"/>
    <lineage>
        <taxon>Bacteria</taxon>
        <taxon>Bacillati</taxon>
        <taxon>Actinomycetota</taxon>
        <taxon>Actinomycetes</taxon>
        <taxon>Nakamurellales</taxon>
        <taxon>Nakamurellaceae</taxon>
        <taxon>Nakamurella</taxon>
    </lineage>
</organism>
<evidence type="ECO:0000313" key="3">
    <source>
        <dbReference type="Proteomes" id="UP000460221"/>
    </source>
</evidence>
<evidence type="ECO:0000313" key="2">
    <source>
        <dbReference type="EMBL" id="MTD15471.1"/>
    </source>
</evidence>
<feature type="domain" description="Glyoxalase-like" evidence="1">
    <location>
        <begin position="15"/>
        <end position="119"/>
    </location>
</feature>
<proteinExistence type="predicted"/>
<keyword evidence="3" id="KW-1185">Reference proteome</keyword>
<protein>
    <submittedName>
        <fullName evidence="2">VOC family protein</fullName>
    </submittedName>
</protein>
<dbReference type="RefSeq" id="WP_154769470.1">
    <property type="nucleotide sequence ID" value="NZ_WLYK01000006.1"/>
</dbReference>
<gene>
    <name evidence="2" type="ORF">GIS00_16165</name>
</gene>
<dbReference type="PANTHER" id="PTHR35908">
    <property type="entry name" value="HYPOTHETICAL FUSION PROTEIN"/>
    <property type="match status" value="1"/>
</dbReference>
<name>A0A7K1FMS4_9ACTN</name>
<dbReference type="InterPro" id="IPR041581">
    <property type="entry name" value="Glyoxalase_6"/>
</dbReference>
<dbReference type="PANTHER" id="PTHR35908:SF1">
    <property type="entry name" value="CONSERVED PROTEIN"/>
    <property type="match status" value="1"/>
</dbReference>
<accession>A0A7K1FMS4</accession>
<dbReference type="Proteomes" id="UP000460221">
    <property type="component" value="Unassembled WGS sequence"/>
</dbReference>